<evidence type="ECO:0000313" key="10">
    <source>
        <dbReference type="Proteomes" id="UP000316095"/>
    </source>
</evidence>
<evidence type="ECO:0000256" key="1">
    <source>
        <dbReference type="ARBA" id="ARBA00000085"/>
    </source>
</evidence>
<dbReference type="PANTHER" id="PTHR43304">
    <property type="entry name" value="PHYTOCHROME-LIKE PROTEIN CPH1"/>
    <property type="match status" value="1"/>
</dbReference>
<accession>A0A5C5XMN6</accession>
<dbReference type="GO" id="GO:0000155">
    <property type="term" value="F:phosphorelay sensor kinase activity"/>
    <property type="evidence" value="ECO:0007669"/>
    <property type="project" value="InterPro"/>
</dbReference>
<dbReference type="Pfam" id="PF08448">
    <property type="entry name" value="PAS_4"/>
    <property type="match status" value="2"/>
</dbReference>
<dbReference type="CDD" id="cd00130">
    <property type="entry name" value="PAS"/>
    <property type="match status" value="2"/>
</dbReference>
<evidence type="ECO:0000259" key="7">
    <source>
        <dbReference type="PROSITE" id="PS50109"/>
    </source>
</evidence>
<dbReference type="SMART" id="SM00091">
    <property type="entry name" value="PAS"/>
    <property type="match status" value="3"/>
</dbReference>
<dbReference type="SMART" id="SM00388">
    <property type="entry name" value="HisKA"/>
    <property type="match status" value="1"/>
</dbReference>
<protein>
    <recommendedName>
        <fullName evidence="2">histidine kinase</fullName>
        <ecNumber evidence="2">2.7.13.3</ecNumber>
    </recommendedName>
</protein>
<dbReference type="SMART" id="SM00387">
    <property type="entry name" value="HATPase_c"/>
    <property type="match status" value="1"/>
</dbReference>
<dbReference type="PROSITE" id="PS50109">
    <property type="entry name" value="HIS_KIN"/>
    <property type="match status" value="1"/>
</dbReference>
<keyword evidence="6" id="KW-0175">Coiled coil</keyword>
<feature type="domain" description="PAS" evidence="8">
    <location>
        <begin position="36"/>
        <end position="87"/>
    </location>
</feature>
<keyword evidence="3" id="KW-0597">Phosphoprotein</keyword>
<dbReference type="InterPro" id="IPR000014">
    <property type="entry name" value="PAS"/>
</dbReference>
<evidence type="ECO:0000256" key="4">
    <source>
        <dbReference type="ARBA" id="ARBA00022679"/>
    </source>
</evidence>
<dbReference type="InterPro" id="IPR052162">
    <property type="entry name" value="Sensor_kinase/Photoreceptor"/>
</dbReference>
<dbReference type="Gene3D" id="3.30.565.10">
    <property type="entry name" value="Histidine kinase-like ATPase, C-terminal domain"/>
    <property type="match status" value="1"/>
</dbReference>
<dbReference type="EC" id="2.7.13.3" evidence="2"/>
<dbReference type="InterPro" id="IPR004358">
    <property type="entry name" value="Sig_transdc_His_kin-like_C"/>
</dbReference>
<keyword evidence="5" id="KW-0418">Kinase</keyword>
<dbReference type="SUPFAM" id="SSF47384">
    <property type="entry name" value="Homodimeric domain of signal transducing histidine kinase"/>
    <property type="match status" value="1"/>
</dbReference>
<dbReference type="Gene3D" id="3.30.450.20">
    <property type="entry name" value="PAS domain"/>
    <property type="match status" value="3"/>
</dbReference>
<dbReference type="InterPro" id="IPR003594">
    <property type="entry name" value="HATPase_dom"/>
</dbReference>
<evidence type="ECO:0000256" key="6">
    <source>
        <dbReference type="SAM" id="Coils"/>
    </source>
</evidence>
<dbReference type="Gene3D" id="1.10.287.130">
    <property type="match status" value="1"/>
</dbReference>
<dbReference type="InterPro" id="IPR036097">
    <property type="entry name" value="HisK_dim/P_sf"/>
</dbReference>
<dbReference type="InterPro" id="IPR036890">
    <property type="entry name" value="HATPase_C_sf"/>
</dbReference>
<evidence type="ECO:0000256" key="2">
    <source>
        <dbReference type="ARBA" id="ARBA00012438"/>
    </source>
</evidence>
<dbReference type="EMBL" id="SJPG01000001">
    <property type="protein sequence ID" value="TWT64164.1"/>
    <property type="molecule type" value="Genomic_DNA"/>
</dbReference>
<dbReference type="OrthoDB" id="290376at2"/>
<dbReference type="PROSITE" id="PS50112">
    <property type="entry name" value="PAS"/>
    <property type="match status" value="1"/>
</dbReference>
<keyword evidence="4 9" id="KW-0808">Transferase</keyword>
<dbReference type="SUPFAM" id="SSF55785">
    <property type="entry name" value="PYP-like sensor domain (PAS domain)"/>
    <property type="match status" value="3"/>
</dbReference>
<dbReference type="AlphaFoldDB" id="A0A5C5XMN6"/>
<evidence type="ECO:0000256" key="3">
    <source>
        <dbReference type="ARBA" id="ARBA00022553"/>
    </source>
</evidence>
<dbReference type="Pfam" id="PF02518">
    <property type="entry name" value="HATPase_c"/>
    <property type="match status" value="1"/>
</dbReference>
<dbReference type="InterPro" id="IPR003661">
    <property type="entry name" value="HisK_dim/P_dom"/>
</dbReference>
<dbReference type="Proteomes" id="UP000316095">
    <property type="component" value="Unassembled WGS sequence"/>
</dbReference>
<dbReference type="NCBIfam" id="TIGR00229">
    <property type="entry name" value="sensory_box"/>
    <property type="match status" value="1"/>
</dbReference>
<dbReference type="Pfam" id="PF13188">
    <property type="entry name" value="PAS_8"/>
    <property type="match status" value="1"/>
</dbReference>
<dbReference type="InterPro" id="IPR005467">
    <property type="entry name" value="His_kinase_dom"/>
</dbReference>
<evidence type="ECO:0000256" key="5">
    <source>
        <dbReference type="ARBA" id="ARBA00022777"/>
    </source>
</evidence>
<dbReference type="InterPro" id="IPR035965">
    <property type="entry name" value="PAS-like_dom_sf"/>
</dbReference>
<comment type="caution">
    <text evidence="9">The sequence shown here is derived from an EMBL/GenBank/DDBJ whole genome shotgun (WGS) entry which is preliminary data.</text>
</comment>
<dbReference type="CDD" id="cd00082">
    <property type="entry name" value="HisKA"/>
    <property type="match status" value="1"/>
</dbReference>
<dbReference type="PRINTS" id="PR00344">
    <property type="entry name" value="BCTRLSENSOR"/>
</dbReference>
<evidence type="ECO:0000259" key="8">
    <source>
        <dbReference type="PROSITE" id="PS50112"/>
    </source>
</evidence>
<reference evidence="9 10" key="1">
    <citation type="submission" date="2019-02" db="EMBL/GenBank/DDBJ databases">
        <title>Deep-cultivation of Planctomycetes and their phenomic and genomic characterization uncovers novel biology.</title>
        <authorList>
            <person name="Wiegand S."/>
            <person name="Jogler M."/>
            <person name="Boedeker C."/>
            <person name="Pinto D."/>
            <person name="Vollmers J."/>
            <person name="Rivas-Marin E."/>
            <person name="Kohn T."/>
            <person name="Peeters S.H."/>
            <person name="Heuer A."/>
            <person name="Rast P."/>
            <person name="Oberbeckmann S."/>
            <person name="Bunk B."/>
            <person name="Jeske O."/>
            <person name="Meyerdierks A."/>
            <person name="Storesund J.E."/>
            <person name="Kallscheuer N."/>
            <person name="Luecker S."/>
            <person name="Lage O.M."/>
            <person name="Pohl T."/>
            <person name="Merkel B.J."/>
            <person name="Hornburger P."/>
            <person name="Mueller R.-W."/>
            <person name="Bruemmer F."/>
            <person name="Labrenz M."/>
            <person name="Spormann A.M."/>
            <person name="Op Den Camp H."/>
            <person name="Overmann J."/>
            <person name="Amann R."/>
            <person name="Jetten M.S.M."/>
            <person name="Mascher T."/>
            <person name="Medema M.H."/>
            <person name="Devos D.P."/>
            <person name="Kaster A.-K."/>
            <person name="Ovreas L."/>
            <person name="Rohde M."/>
            <person name="Galperin M.Y."/>
            <person name="Jogler C."/>
        </authorList>
    </citation>
    <scope>NUCLEOTIDE SEQUENCE [LARGE SCALE GENOMIC DNA]</scope>
    <source>
        <strain evidence="9 10">Pan54</strain>
    </source>
</reference>
<proteinExistence type="predicted"/>
<feature type="domain" description="Histidine kinase" evidence="7">
    <location>
        <begin position="468"/>
        <end position="685"/>
    </location>
</feature>
<dbReference type="PANTHER" id="PTHR43304:SF1">
    <property type="entry name" value="PAC DOMAIN-CONTAINING PROTEIN"/>
    <property type="match status" value="1"/>
</dbReference>
<dbReference type="InterPro" id="IPR013656">
    <property type="entry name" value="PAS_4"/>
</dbReference>
<keyword evidence="10" id="KW-1185">Reference proteome</keyword>
<name>A0A5C5XMN6_9PLAN</name>
<evidence type="ECO:0000313" key="9">
    <source>
        <dbReference type="EMBL" id="TWT64164.1"/>
    </source>
</evidence>
<dbReference type="RefSeq" id="WP_146505899.1">
    <property type="nucleotide sequence ID" value="NZ_SJPG01000001.1"/>
</dbReference>
<comment type="catalytic activity">
    <reaction evidence="1">
        <text>ATP + protein L-histidine = ADP + protein N-phospho-L-histidine.</text>
        <dbReference type="EC" id="2.7.13.3"/>
    </reaction>
</comment>
<feature type="coiled-coil region" evidence="6">
    <location>
        <begin position="303"/>
        <end position="337"/>
    </location>
</feature>
<organism evidence="9 10">
    <name type="scientific">Rubinisphaera italica</name>
    <dbReference type="NCBI Taxonomy" id="2527969"/>
    <lineage>
        <taxon>Bacteria</taxon>
        <taxon>Pseudomonadati</taxon>
        <taxon>Planctomycetota</taxon>
        <taxon>Planctomycetia</taxon>
        <taxon>Planctomycetales</taxon>
        <taxon>Planctomycetaceae</taxon>
        <taxon>Rubinisphaera</taxon>
    </lineage>
</organism>
<sequence>MDSSELTSEIKPELKSKNSFEAELPVLQKDYPGISERSLLNNVLQHSSLILWALDKEGRFILSTGAGLKMIGLTVGEVIGASLFEMYADHPNICEKVRSALNGEEVQEFVEVDGHAFETWYRPIITEGSQINGVVGITSVVTDLYETRKALEKSETRFEKLAQMAPVGIFQCNLKGRIIFANRYFWSCFKEETYENISQNIQAADNLKSSELTWLELFHSEGTDSLEEQWKESLDNGQAFESRLIPRQPAKDINQVLLRLEKTESDGFVGIVVDMTAVQKAESVSALRHRELEKAVQYRTIELIELNTKLKAEVESRKRATQELQLSQNQMQSILENTVDSIVQIDREGRLEYVNHTRSENPSEEVIGSTVFDWLDPADAKIAQETLRRVIDNGEQVEQPAMVNLPDGNQAYMTGRWGPIWHDEKVIGATIVATDVTEMRNMELESKRRQEELAHMSRLSLIGEMSARLSHELKQPLFSIGSLATGCLNYVEAGKIDPAELKTMLQRIARLSNESRDIVENTKDFAIRRPFQKKSAQVQEIIERSLDLVSGEFKKSEILIEQTYEDHLPAVNVDPIQIQQVFVNLIMNSIDAIRVSHKQLSHQITISAKPLNEEFVIVNVSDTGDGFQEIEPSNLFEAFRSTKENGLGMGLAICRGIMENNLGELKLLSTGEEGTYFQINLPIYTPANKV</sequence>
<gene>
    <name evidence="9" type="primary">fixL_2</name>
    <name evidence="9" type="ORF">Pan54_49250</name>
</gene>
<dbReference type="SUPFAM" id="SSF55874">
    <property type="entry name" value="ATPase domain of HSP90 chaperone/DNA topoisomerase II/histidine kinase"/>
    <property type="match status" value="1"/>
</dbReference>